<comment type="caution">
    <text evidence="2">The sequence shown here is derived from an EMBL/GenBank/DDBJ whole genome shotgun (WGS) entry which is preliminary data.</text>
</comment>
<organism evidence="2 3">
    <name type="scientific">Stutzerimonas kirkiae</name>
    <dbReference type="NCBI Taxonomy" id="2211392"/>
    <lineage>
        <taxon>Bacteria</taxon>
        <taxon>Pseudomonadati</taxon>
        <taxon>Pseudomonadota</taxon>
        <taxon>Gammaproteobacteria</taxon>
        <taxon>Pseudomonadales</taxon>
        <taxon>Pseudomonadaceae</taxon>
        <taxon>Stutzerimonas</taxon>
    </lineage>
</organism>
<dbReference type="Proteomes" id="UP000292639">
    <property type="component" value="Unassembled WGS sequence"/>
</dbReference>
<keyword evidence="1" id="KW-1133">Transmembrane helix</keyword>
<dbReference type="EMBL" id="QJUP01000002">
    <property type="protein sequence ID" value="TBU99201.1"/>
    <property type="molecule type" value="Genomic_DNA"/>
</dbReference>
<sequence length="62" mass="7138">MRLWNGLNVVVLPAFLSVLGIVMMLVVDSAWWDKVMLFLAALPILLACHRIYALRRKRQVLC</sequence>
<evidence type="ECO:0000313" key="2">
    <source>
        <dbReference type="EMBL" id="TBU99201.1"/>
    </source>
</evidence>
<keyword evidence="3" id="KW-1185">Reference proteome</keyword>
<keyword evidence="1" id="KW-0472">Membrane</keyword>
<accession>A0A4Q9RCX1</accession>
<proteinExistence type="predicted"/>
<gene>
    <name evidence="2" type="ORF">DNJ96_02515</name>
</gene>
<feature type="transmembrane region" description="Helical" evidence="1">
    <location>
        <begin position="35"/>
        <end position="53"/>
    </location>
</feature>
<dbReference type="RefSeq" id="WP_131182921.1">
    <property type="nucleotide sequence ID" value="NZ_QJUO01000001.1"/>
</dbReference>
<keyword evidence="1" id="KW-0812">Transmembrane</keyword>
<evidence type="ECO:0000313" key="3">
    <source>
        <dbReference type="Proteomes" id="UP000292639"/>
    </source>
</evidence>
<protein>
    <submittedName>
        <fullName evidence="2">Uncharacterized protein</fullName>
    </submittedName>
</protein>
<dbReference type="AlphaFoldDB" id="A0A4Q9RCX1"/>
<feature type="transmembrane region" description="Helical" evidence="1">
    <location>
        <begin position="7"/>
        <end position="29"/>
    </location>
</feature>
<reference evidence="2 3" key="1">
    <citation type="submission" date="2018-06" db="EMBL/GenBank/DDBJ databases">
        <title>Three novel Pseudomonas species isolated from symptomatic oak.</title>
        <authorList>
            <person name="Bueno-Gonzalez V."/>
            <person name="Brady C."/>
        </authorList>
    </citation>
    <scope>NUCLEOTIDE SEQUENCE [LARGE SCALE GENOMIC DNA]</scope>
    <source>
        <strain evidence="2 3">P17C</strain>
    </source>
</reference>
<evidence type="ECO:0000256" key="1">
    <source>
        <dbReference type="SAM" id="Phobius"/>
    </source>
</evidence>
<name>A0A4Q9RCX1_9GAMM</name>